<dbReference type="GO" id="GO:0009279">
    <property type="term" value="C:cell outer membrane"/>
    <property type="evidence" value="ECO:0007669"/>
    <property type="project" value="UniProtKB-SubCell"/>
</dbReference>
<evidence type="ECO:0000256" key="8">
    <source>
        <dbReference type="PROSITE-ProRule" id="PRU01360"/>
    </source>
</evidence>
<name>A0A412IP26_9BACE</name>
<dbReference type="Proteomes" id="UP000283341">
    <property type="component" value="Unassembled WGS sequence"/>
</dbReference>
<keyword evidence="6 8" id="KW-0472">Membrane</keyword>
<sequence>MQISYIGMQAQEVAIKPNVRVSMKSDTKLLDEVIVVAYGTSKKSSFTGSAAVVKSEKIERMQTSDVTKALAGAVAGVQITTASGAPGSGTSIRVRGLGSINASSEPLIVVDGSPYDGDLSMINSQDVEAMTVLKDAAANALYGARGANGVILITTKKGKVGKATITVDAKWGSNSRGVPEYDVMRDPATYYTTYWRELKGLYEANGETNPGQMASNNLISASDVGLSYNITTVGDHEVVLPDGTFNPNAKIKYLDNWEKEMFNSGLRQEYNVNMNGATEKTSYYMSFGFLDDEGYIVKSGFKRYSARLRLEHQFNNYIKMGGNFAYVNTATVATSATEEQDQTAGTNMFYVSRVMAPIYPVYKRDENGNFIYDSHNRIVYDYGDEAGHQRPTLGNANALGSQSLDDRKYTKDYFSGNMYTEISFLKDFKFTFRAGVENDNTRRMVFQNGEYGQFTAQNGIATHTSYRNMTINLQELLTWERTFGDHSINVLIGHETYQNKLDYLYGSKNNFALWGSTSMNQAVSNPQTGSYVTEYNTEGFLGRVEYNYKDKYYFSGSYRRDASSVFHPDQRWGNFWSVGASWRLKEESFLRDVEWLDNLKFKISYGSQGNDYLLLDGARNRYAYMDQFTVSNNNGQPAITQTYKGNDKLKWETNYNFNTGIEFSVLDGRLSGGFDFFSRYAKDLLFNRPLATSTGSNSYPDNIGDMRNTGFEIELNGDIIRTNNITWNVSVNATTYKNKILTLPEEKRESGIWNGIFKMMEGGSYYDYYIKEWAGVDQEDGSAMWYKDIVDKDNNVIGRETTKLYSEATDYKVGCALPDIYGGFGTSVNAYGFDLSVSFSYQLGGKGYDYTYAGLMNSAQGAGTNFHNDILNAWTPENKNSDIPKLNAKASSNNSTSSRFLTSASYLSLQNISVGYTLPRNWISKIGCESIRVYFVADNVALFSARKGYDPRTNWKGESNYNYSALRSISGGLTVKF</sequence>
<feature type="domain" description="TonB-dependent receptor plug" evidence="11">
    <location>
        <begin position="43"/>
        <end position="150"/>
    </location>
</feature>
<evidence type="ECO:0000259" key="11">
    <source>
        <dbReference type="Pfam" id="PF07715"/>
    </source>
</evidence>
<keyword evidence="4 8" id="KW-0812">Transmembrane</keyword>
<evidence type="ECO:0000256" key="3">
    <source>
        <dbReference type="ARBA" id="ARBA00022452"/>
    </source>
</evidence>
<keyword evidence="12" id="KW-0675">Receptor</keyword>
<evidence type="ECO:0000313" key="12">
    <source>
        <dbReference type="EMBL" id="RGS39933.1"/>
    </source>
</evidence>
<accession>A0A412IP26</accession>
<evidence type="ECO:0000256" key="9">
    <source>
        <dbReference type="RuleBase" id="RU003357"/>
    </source>
</evidence>
<evidence type="ECO:0000256" key="4">
    <source>
        <dbReference type="ARBA" id="ARBA00022692"/>
    </source>
</evidence>
<dbReference type="Gene3D" id="2.40.170.20">
    <property type="entry name" value="TonB-dependent receptor, beta-barrel domain"/>
    <property type="match status" value="1"/>
</dbReference>
<evidence type="ECO:0000259" key="10">
    <source>
        <dbReference type="Pfam" id="PF00593"/>
    </source>
</evidence>
<keyword evidence="7 8" id="KW-0998">Cell outer membrane</keyword>
<dbReference type="Gene3D" id="2.170.130.10">
    <property type="entry name" value="TonB-dependent receptor, plug domain"/>
    <property type="match status" value="1"/>
</dbReference>
<dbReference type="AlphaFoldDB" id="A0A412IP26"/>
<dbReference type="InterPro" id="IPR000531">
    <property type="entry name" value="Beta-barrel_TonB"/>
</dbReference>
<organism evidence="12 13">
    <name type="scientific">Bacteroides cellulosilyticus</name>
    <dbReference type="NCBI Taxonomy" id="246787"/>
    <lineage>
        <taxon>Bacteria</taxon>
        <taxon>Pseudomonadati</taxon>
        <taxon>Bacteroidota</taxon>
        <taxon>Bacteroidia</taxon>
        <taxon>Bacteroidales</taxon>
        <taxon>Bacteroidaceae</taxon>
        <taxon>Bacteroides</taxon>
    </lineage>
</organism>
<dbReference type="InterPro" id="IPR039426">
    <property type="entry name" value="TonB-dep_rcpt-like"/>
</dbReference>
<dbReference type="SUPFAM" id="SSF56935">
    <property type="entry name" value="Porins"/>
    <property type="match status" value="1"/>
</dbReference>
<dbReference type="InterPro" id="IPR023996">
    <property type="entry name" value="TonB-dep_OMP_SusC/RagA"/>
</dbReference>
<keyword evidence="3 8" id="KW-1134">Transmembrane beta strand</keyword>
<dbReference type="EMBL" id="QRVJ01000001">
    <property type="protein sequence ID" value="RGS39933.1"/>
    <property type="molecule type" value="Genomic_DNA"/>
</dbReference>
<comment type="caution">
    <text evidence="12">The sequence shown here is derived from an EMBL/GenBank/DDBJ whole genome shotgun (WGS) entry which is preliminary data.</text>
</comment>
<dbReference type="InterPro" id="IPR037066">
    <property type="entry name" value="Plug_dom_sf"/>
</dbReference>
<evidence type="ECO:0000313" key="13">
    <source>
        <dbReference type="Proteomes" id="UP000283341"/>
    </source>
</evidence>
<dbReference type="NCBIfam" id="TIGR04056">
    <property type="entry name" value="OMP_RagA_SusC"/>
    <property type="match status" value="1"/>
</dbReference>
<feature type="domain" description="TonB-dependent receptor-like beta-barrel" evidence="10">
    <location>
        <begin position="373"/>
        <end position="737"/>
    </location>
</feature>
<evidence type="ECO:0000256" key="1">
    <source>
        <dbReference type="ARBA" id="ARBA00004571"/>
    </source>
</evidence>
<keyword evidence="5 9" id="KW-0798">TonB box</keyword>
<dbReference type="InterPro" id="IPR036942">
    <property type="entry name" value="Beta-barrel_TonB_sf"/>
</dbReference>
<proteinExistence type="inferred from homology"/>
<comment type="subcellular location">
    <subcellularLocation>
        <location evidence="1 8">Cell outer membrane</location>
        <topology evidence="1 8">Multi-pass membrane protein</topology>
    </subcellularLocation>
</comment>
<dbReference type="PROSITE" id="PS52016">
    <property type="entry name" value="TONB_DEPENDENT_REC_3"/>
    <property type="match status" value="1"/>
</dbReference>
<comment type="similarity">
    <text evidence="8 9">Belongs to the TonB-dependent receptor family.</text>
</comment>
<evidence type="ECO:0000256" key="5">
    <source>
        <dbReference type="ARBA" id="ARBA00023077"/>
    </source>
</evidence>
<dbReference type="NCBIfam" id="TIGR04057">
    <property type="entry name" value="SusC_RagA_signa"/>
    <property type="match status" value="1"/>
</dbReference>
<keyword evidence="2 8" id="KW-0813">Transport</keyword>
<dbReference type="InterPro" id="IPR012910">
    <property type="entry name" value="Plug_dom"/>
</dbReference>
<evidence type="ECO:0000256" key="6">
    <source>
        <dbReference type="ARBA" id="ARBA00023136"/>
    </source>
</evidence>
<protein>
    <submittedName>
        <fullName evidence="12">TonB-dependent receptor</fullName>
    </submittedName>
</protein>
<dbReference type="InterPro" id="IPR023997">
    <property type="entry name" value="TonB-dep_OMP_SusC/RagA_CS"/>
</dbReference>
<gene>
    <name evidence="12" type="ORF">DWX97_01250</name>
</gene>
<reference evidence="12 13" key="1">
    <citation type="submission" date="2018-08" db="EMBL/GenBank/DDBJ databases">
        <title>A genome reference for cultivated species of the human gut microbiota.</title>
        <authorList>
            <person name="Zou Y."/>
            <person name="Xue W."/>
            <person name="Luo G."/>
        </authorList>
    </citation>
    <scope>NUCLEOTIDE SEQUENCE [LARGE SCALE GENOMIC DNA]</scope>
    <source>
        <strain evidence="12 13">AF22-3AC</strain>
    </source>
</reference>
<evidence type="ECO:0000256" key="7">
    <source>
        <dbReference type="ARBA" id="ARBA00023237"/>
    </source>
</evidence>
<evidence type="ECO:0000256" key="2">
    <source>
        <dbReference type="ARBA" id="ARBA00022448"/>
    </source>
</evidence>
<dbReference type="Pfam" id="PF00593">
    <property type="entry name" value="TonB_dep_Rec_b-barrel"/>
    <property type="match status" value="1"/>
</dbReference>
<dbReference type="Pfam" id="PF07715">
    <property type="entry name" value="Plug"/>
    <property type="match status" value="1"/>
</dbReference>